<evidence type="ECO:0000256" key="5">
    <source>
        <dbReference type="PIRSR" id="PIRSR000699-1"/>
    </source>
</evidence>
<dbReference type="PANTHER" id="PTHR34382:SF7">
    <property type="entry name" value="PTS SYSTEM N,N'-DIACETYLCHITOBIOSE-SPECIFIC EIIA COMPONENT"/>
    <property type="match status" value="1"/>
</dbReference>
<dbReference type="eggNOG" id="COG1447">
    <property type="taxonomic scope" value="Bacteria"/>
</dbReference>
<keyword evidence="6" id="KW-0460">Magnesium</keyword>
<evidence type="ECO:0000313" key="8">
    <source>
        <dbReference type="EMBL" id="OBY10890.1"/>
    </source>
</evidence>
<evidence type="ECO:0000256" key="3">
    <source>
        <dbReference type="ARBA" id="ARBA00022679"/>
    </source>
</evidence>
<dbReference type="GO" id="GO:0016740">
    <property type="term" value="F:transferase activity"/>
    <property type="evidence" value="ECO:0007669"/>
    <property type="project" value="UniProtKB-KW"/>
</dbReference>
<gene>
    <name evidence="8" type="ORF">CP373A1_10355</name>
</gene>
<proteinExistence type="predicted"/>
<dbReference type="InterPro" id="IPR036542">
    <property type="entry name" value="PTS_IIA_lac/cel_sf"/>
</dbReference>
<name>A0A1B8RPY4_9CLOT</name>
<dbReference type="Pfam" id="PF02255">
    <property type="entry name" value="PTS_IIA"/>
    <property type="match status" value="1"/>
</dbReference>
<dbReference type="Gene3D" id="1.20.58.80">
    <property type="entry name" value="Phosphotransferase system, lactose/cellobiose-type IIA subunit"/>
    <property type="match status" value="1"/>
</dbReference>
<evidence type="ECO:0000256" key="7">
    <source>
        <dbReference type="PROSITE-ProRule" id="PRU00418"/>
    </source>
</evidence>
<accession>A0A1B8RPY4</accession>
<evidence type="ECO:0000256" key="2">
    <source>
        <dbReference type="ARBA" id="ARBA00022597"/>
    </source>
</evidence>
<dbReference type="OrthoDB" id="389577at2"/>
<evidence type="ECO:0000313" key="9">
    <source>
        <dbReference type="Proteomes" id="UP000092714"/>
    </source>
</evidence>
<protein>
    <submittedName>
        <fullName evidence="8">PTS cellobiose transporter subunit IIA</fullName>
    </submittedName>
</protein>
<sequence length="103" mass="11607">MMDQELIALNLISNSGTARTKAFEALHKAREGKYEEAKILLKESEESSLLAHNAQTELLQAEANGDNSNYSIIMVHAQDHLMTSILAKELIEEMVTMYKELKK</sequence>
<comment type="cofactor">
    <cofactor evidence="6">
        <name>Mg(2+)</name>
        <dbReference type="ChEBI" id="CHEBI:18420"/>
    </cofactor>
    <text evidence="6">Binds 1 Mg(2+) ion per trimer.</text>
</comment>
<keyword evidence="4" id="KW-0598">Phosphotransferase system</keyword>
<dbReference type="GO" id="GO:0009401">
    <property type="term" value="P:phosphoenolpyruvate-dependent sugar phosphotransferase system"/>
    <property type="evidence" value="ECO:0007669"/>
    <property type="project" value="UniProtKB-KW"/>
</dbReference>
<dbReference type="EMBL" id="MAPZ01000019">
    <property type="protein sequence ID" value="OBY10890.1"/>
    <property type="molecule type" value="Genomic_DNA"/>
</dbReference>
<organism evidence="8 9">
    <name type="scientific">Clostridium paraputrificum</name>
    <dbReference type="NCBI Taxonomy" id="29363"/>
    <lineage>
        <taxon>Bacteria</taxon>
        <taxon>Bacillati</taxon>
        <taxon>Bacillota</taxon>
        <taxon>Clostridia</taxon>
        <taxon>Eubacteriales</taxon>
        <taxon>Clostridiaceae</taxon>
        <taxon>Clostridium</taxon>
    </lineage>
</organism>
<keyword evidence="9" id="KW-1185">Reference proteome</keyword>
<dbReference type="PROSITE" id="PS51095">
    <property type="entry name" value="PTS_EIIA_TYPE_3"/>
    <property type="match status" value="1"/>
</dbReference>
<feature type="binding site" evidence="6">
    <location>
        <position position="79"/>
    </location>
    <ligand>
        <name>Mg(2+)</name>
        <dbReference type="ChEBI" id="CHEBI:18420"/>
        <note>ligand shared between all trimeric partners</note>
    </ligand>
</feature>
<dbReference type="GO" id="GO:0046872">
    <property type="term" value="F:metal ion binding"/>
    <property type="evidence" value="ECO:0007669"/>
    <property type="project" value="UniProtKB-KW"/>
</dbReference>
<keyword evidence="6" id="KW-0479">Metal-binding</keyword>
<feature type="active site" description="Tele-phosphohistidine intermediate" evidence="5">
    <location>
        <position position="76"/>
    </location>
</feature>
<keyword evidence="2" id="KW-0762">Sugar transport</keyword>
<keyword evidence="3" id="KW-0808">Transferase</keyword>
<evidence type="ECO:0000256" key="6">
    <source>
        <dbReference type="PIRSR" id="PIRSR000699-2"/>
    </source>
</evidence>
<dbReference type="PANTHER" id="PTHR34382">
    <property type="entry name" value="PTS SYSTEM N,N'-DIACETYLCHITOBIOSE-SPECIFIC EIIA COMPONENT"/>
    <property type="match status" value="1"/>
</dbReference>
<comment type="caution">
    <text evidence="8">The sequence shown here is derived from an EMBL/GenBank/DDBJ whole genome shotgun (WGS) entry which is preliminary data.</text>
</comment>
<dbReference type="Proteomes" id="UP000092714">
    <property type="component" value="Unassembled WGS sequence"/>
</dbReference>
<dbReference type="AlphaFoldDB" id="A0A1B8RPY4"/>
<dbReference type="SUPFAM" id="SSF46973">
    <property type="entry name" value="Enzyme IIa from lactose specific PTS, IIa-lac"/>
    <property type="match status" value="1"/>
</dbReference>
<reference evidence="8 9" key="1">
    <citation type="submission" date="2016-06" db="EMBL/GenBank/DDBJ databases">
        <authorList>
            <person name="Kjaerup R.B."/>
            <person name="Dalgaard T.S."/>
            <person name="Juul-Madsen H.R."/>
        </authorList>
    </citation>
    <scope>NUCLEOTIDE SEQUENCE [LARGE SCALE GENOMIC DNA]</scope>
    <source>
        <strain evidence="8 9">373-A1</strain>
    </source>
</reference>
<dbReference type="CDD" id="cd00215">
    <property type="entry name" value="PTS_IIA_lac"/>
    <property type="match status" value="1"/>
</dbReference>
<dbReference type="InterPro" id="IPR003188">
    <property type="entry name" value="PTS_IIA_lac/cel"/>
</dbReference>
<evidence type="ECO:0000256" key="1">
    <source>
        <dbReference type="ARBA" id="ARBA00022448"/>
    </source>
</evidence>
<evidence type="ECO:0000256" key="4">
    <source>
        <dbReference type="ARBA" id="ARBA00022683"/>
    </source>
</evidence>
<feature type="modified residue" description="Phosphohistidine; by HPr" evidence="7">
    <location>
        <position position="76"/>
    </location>
</feature>
<dbReference type="PIRSF" id="PIRSF000699">
    <property type="entry name" value="PTS_IILac_III"/>
    <property type="match status" value="1"/>
</dbReference>
<keyword evidence="1" id="KW-0813">Transport</keyword>